<dbReference type="GO" id="GO:0050906">
    <property type="term" value="P:detection of stimulus involved in sensory perception"/>
    <property type="evidence" value="ECO:0007669"/>
    <property type="project" value="UniProtKB-ARBA"/>
</dbReference>
<dbReference type="GO" id="GO:0015276">
    <property type="term" value="F:ligand-gated monoatomic ion channel activity"/>
    <property type="evidence" value="ECO:0007669"/>
    <property type="project" value="InterPro"/>
</dbReference>
<dbReference type="GO" id="GO:0005886">
    <property type="term" value="C:plasma membrane"/>
    <property type="evidence" value="ECO:0007669"/>
    <property type="project" value="UniProtKB-SubCell"/>
</dbReference>
<dbReference type="Gene3D" id="3.40.190.10">
    <property type="entry name" value="Periplasmic binding protein-like II"/>
    <property type="match status" value="1"/>
</dbReference>
<keyword evidence="3 8" id="KW-0812">Transmembrane</keyword>
<evidence type="ECO:0000259" key="9">
    <source>
        <dbReference type="Pfam" id="PF00060"/>
    </source>
</evidence>
<sequence length="1058" mass="119564">MRSGILFALMPVGVLIFSLMAGTINFWTAAEHTFKIGLATIKHDSLKLSDQDIIRNVPMPVENTRYNLSVTQTEIQTRSALRTYAFLSSINPYDYDLLLVEWSSDKSTAVTIYSTKLDGYDCPVDHDNNRHTSGSTCQIICLNDSDIKDSNVINAQDLQFPNNQAQVFSYIPDMVRNILSVLEWASWQEMILVYDKSYDPVAQLLVTRLNGKFFTIFEIDEKYELKEKVTKKHTAGLHSKNESGHGDFRKVGVASFLKETYFHLPEGHDMHVILLCSLDTVKVILSQANRFDLLYNKTSAMHMRSQWMVLTSGSDNMLGISLYLQSLKQLDNVVFLHALSENNAQFSAVTHLRIVLHQAIISANAFNITRENDELKEVLLQGFVSMCPTHRLSIYSLYYGERRKRYLNKVATVTNGTTKDTVNRNLIFPNKKFGLNDRTLRLSAFQWPTFYTKTCDGDSSEYDGVVIDLFRRLQNTLNFTAQYTSPTGLLTTENILEQFEKKNADLVVPIFPLHTRDADEGLLFDVTIGFYMEKSSVVFRKPHPDENKWLTLIKPFRWQVHMMLFVAIAAYGILTAVMERINPFYISKDSSLHSIIESIQYMFGALLNQGGSCLPSSITGRVLVSFWWLFSIIIASTYGGNLIAFLTVSKDTPPFTDIQGLVQQSKYHWGFFNGTIPVELTQSNPVWKEVLSKAVAWSATMPDILSLDIDTHLERVINGNYAFIGPSSVVKAWVQNNCNLVHFPLEDLYNTAAIGLVKDSPYKDLISDMLTLTQEAGLIEHWMSHRLIKTAAFCEGSLIAEAQAISVMDVQSVFYACVIGIVLSFILLGGEMALEKASLWRQKHTVPAQKSTDALGSVSTKCKSVKHTSTPWNRFFSTFNPCMDRSSLTDAKPSVIPASRPPSWPKADTRSVWNFNTSFRRSEEEREKDGTDLSYDKKNSNLKYADPTKYAISVISLSRPSLRPAALRRRSSFTDLRHLRKVRDHTGGSLHKKVDNRVSNSRMFFSEGWFNPCFCDSDSSLKDLEDCQSDDGAASCDSGLDRSSVASTRFGDLESELW</sequence>
<proteinExistence type="predicted"/>
<dbReference type="Proteomes" id="UP001283361">
    <property type="component" value="Unassembled WGS sequence"/>
</dbReference>
<dbReference type="PANTHER" id="PTHR42643:SF24">
    <property type="entry name" value="IONOTROPIC RECEPTOR 60A"/>
    <property type="match status" value="1"/>
</dbReference>
<keyword evidence="4 8" id="KW-1133">Transmembrane helix</keyword>
<dbReference type="InterPro" id="IPR052192">
    <property type="entry name" value="Insect_Ionotropic_Sensory_Rcpt"/>
</dbReference>
<name>A0AAE1CLX4_9GAST</name>
<feature type="transmembrane region" description="Helical" evidence="8">
    <location>
        <begin position="626"/>
        <end position="648"/>
    </location>
</feature>
<dbReference type="Gene3D" id="1.10.287.70">
    <property type="match status" value="1"/>
</dbReference>
<reference evidence="10" key="1">
    <citation type="journal article" date="2023" name="G3 (Bethesda)">
        <title>A reference genome for the long-term kleptoplast-retaining sea slug Elysia crispata morphotype clarki.</title>
        <authorList>
            <person name="Eastman K.E."/>
            <person name="Pendleton A.L."/>
            <person name="Shaikh M.A."/>
            <person name="Suttiyut T."/>
            <person name="Ogas R."/>
            <person name="Tomko P."/>
            <person name="Gavelis G."/>
            <person name="Widhalm J.R."/>
            <person name="Wisecaver J.H."/>
        </authorList>
    </citation>
    <scope>NUCLEOTIDE SEQUENCE</scope>
    <source>
        <strain evidence="10">ECLA1</strain>
    </source>
</reference>
<dbReference type="EMBL" id="JAWDGP010007701">
    <property type="protein sequence ID" value="KAK3708270.1"/>
    <property type="molecule type" value="Genomic_DNA"/>
</dbReference>
<dbReference type="SUPFAM" id="SSF53850">
    <property type="entry name" value="Periplasmic binding protein-like II"/>
    <property type="match status" value="1"/>
</dbReference>
<evidence type="ECO:0000313" key="10">
    <source>
        <dbReference type="EMBL" id="KAK3708270.1"/>
    </source>
</evidence>
<evidence type="ECO:0000256" key="6">
    <source>
        <dbReference type="ARBA" id="ARBA00023170"/>
    </source>
</evidence>
<keyword evidence="5 8" id="KW-0472">Membrane</keyword>
<dbReference type="Pfam" id="PF00060">
    <property type="entry name" value="Lig_chan"/>
    <property type="match status" value="1"/>
</dbReference>
<keyword evidence="2" id="KW-1003">Cell membrane</keyword>
<protein>
    <recommendedName>
        <fullName evidence="9">Ionotropic glutamate receptor C-terminal domain-containing protein</fullName>
    </recommendedName>
</protein>
<evidence type="ECO:0000256" key="5">
    <source>
        <dbReference type="ARBA" id="ARBA00023136"/>
    </source>
</evidence>
<gene>
    <name evidence="10" type="ORF">RRG08_023672</name>
</gene>
<dbReference type="InterPro" id="IPR001320">
    <property type="entry name" value="Iontro_rcpt_C"/>
</dbReference>
<comment type="caution">
    <text evidence="10">The sequence shown here is derived from an EMBL/GenBank/DDBJ whole genome shotgun (WGS) entry which is preliminary data.</text>
</comment>
<dbReference type="AlphaFoldDB" id="A0AAE1CLX4"/>
<organism evidence="10 11">
    <name type="scientific">Elysia crispata</name>
    <name type="common">lettuce slug</name>
    <dbReference type="NCBI Taxonomy" id="231223"/>
    <lineage>
        <taxon>Eukaryota</taxon>
        <taxon>Metazoa</taxon>
        <taxon>Spiralia</taxon>
        <taxon>Lophotrochozoa</taxon>
        <taxon>Mollusca</taxon>
        <taxon>Gastropoda</taxon>
        <taxon>Heterobranchia</taxon>
        <taxon>Euthyneura</taxon>
        <taxon>Panpulmonata</taxon>
        <taxon>Sacoglossa</taxon>
        <taxon>Placobranchoidea</taxon>
        <taxon>Plakobranchidae</taxon>
        <taxon>Elysia</taxon>
    </lineage>
</organism>
<dbReference type="PANTHER" id="PTHR42643">
    <property type="entry name" value="IONOTROPIC RECEPTOR 20A-RELATED"/>
    <property type="match status" value="1"/>
</dbReference>
<keyword evidence="11" id="KW-1185">Reference proteome</keyword>
<keyword evidence="7" id="KW-0325">Glycoprotein</keyword>
<accession>A0AAE1CLX4</accession>
<evidence type="ECO:0000256" key="8">
    <source>
        <dbReference type="SAM" id="Phobius"/>
    </source>
</evidence>
<feature type="transmembrane region" description="Helical" evidence="8">
    <location>
        <begin position="813"/>
        <end position="834"/>
    </location>
</feature>
<evidence type="ECO:0000256" key="2">
    <source>
        <dbReference type="ARBA" id="ARBA00022475"/>
    </source>
</evidence>
<evidence type="ECO:0000256" key="1">
    <source>
        <dbReference type="ARBA" id="ARBA00004651"/>
    </source>
</evidence>
<evidence type="ECO:0000256" key="7">
    <source>
        <dbReference type="ARBA" id="ARBA00023180"/>
    </source>
</evidence>
<comment type="subcellular location">
    <subcellularLocation>
        <location evidence="1">Cell membrane</location>
        <topology evidence="1">Multi-pass membrane protein</topology>
    </subcellularLocation>
</comment>
<evidence type="ECO:0000256" key="3">
    <source>
        <dbReference type="ARBA" id="ARBA00022692"/>
    </source>
</evidence>
<evidence type="ECO:0000313" key="11">
    <source>
        <dbReference type="Proteomes" id="UP001283361"/>
    </source>
</evidence>
<feature type="transmembrane region" description="Helical" evidence="8">
    <location>
        <begin position="558"/>
        <end position="578"/>
    </location>
</feature>
<feature type="domain" description="Ionotropic glutamate receptor C-terminal" evidence="9">
    <location>
        <begin position="558"/>
        <end position="821"/>
    </location>
</feature>
<keyword evidence="6" id="KW-0675">Receptor</keyword>
<evidence type="ECO:0000256" key="4">
    <source>
        <dbReference type="ARBA" id="ARBA00022989"/>
    </source>
</evidence>